<organism evidence="2 3">
    <name type="scientific">Trichonephila clavipes</name>
    <name type="common">Golden silk orbweaver</name>
    <name type="synonym">Nephila clavipes</name>
    <dbReference type="NCBI Taxonomy" id="2585209"/>
    <lineage>
        <taxon>Eukaryota</taxon>
        <taxon>Metazoa</taxon>
        <taxon>Ecdysozoa</taxon>
        <taxon>Arthropoda</taxon>
        <taxon>Chelicerata</taxon>
        <taxon>Arachnida</taxon>
        <taxon>Araneae</taxon>
        <taxon>Araneomorphae</taxon>
        <taxon>Entelegynae</taxon>
        <taxon>Araneoidea</taxon>
        <taxon>Nephilidae</taxon>
        <taxon>Trichonephila</taxon>
    </lineage>
</organism>
<comment type="caution">
    <text evidence="2">The sequence shown here is derived from an EMBL/GenBank/DDBJ whole genome shotgun (WGS) entry which is preliminary data.</text>
</comment>
<reference evidence="2" key="1">
    <citation type="submission" date="2020-08" db="EMBL/GenBank/DDBJ databases">
        <title>Multicomponent nature underlies the extraordinary mechanical properties of spider dragline silk.</title>
        <authorList>
            <person name="Kono N."/>
            <person name="Nakamura H."/>
            <person name="Mori M."/>
            <person name="Yoshida Y."/>
            <person name="Ohtoshi R."/>
            <person name="Malay A.D."/>
            <person name="Moran D.A.P."/>
            <person name="Tomita M."/>
            <person name="Numata K."/>
            <person name="Arakawa K."/>
        </authorList>
    </citation>
    <scope>NUCLEOTIDE SEQUENCE</scope>
</reference>
<proteinExistence type="predicted"/>
<dbReference type="AlphaFoldDB" id="A0A8X6SJH3"/>
<feature type="region of interest" description="Disordered" evidence="1">
    <location>
        <begin position="81"/>
        <end position="103"/>
    </location>
</feature>
<dbReference type="Proteomes" id="UP000887159">
    <property type="component" value="Unassembled WGS sequence"/>
</dbReference>
<dbReference type="EMBL" id="BMAU01021290">
    <property type="protein sequence ID" value="GFY09561.1"/>
    <property type="molecule type" value="Genomic_DNA"/>
</dbReference>
<keyword evidence="3" id="KW-1185">Reference proteome</keyword>
<gene>
    <name evidence="2" type="primary">NCL1_53147</name>
    <name evidence="2" type="ORF">TNCV_4322391</name>
</gene>
<sequence length="129" mass="14788">MKSARYPLPPGEHYCMTQFQWCRIAGWEGGLFCSRTDLHVQKGIMTGQIYRNINIISARVGRDLMTVSRVWNRWIQDGNTERRAGSQLPPITRSREDKHATRLPLMDRAATSRALSQELGSFARQQISP</sequence>
<name>A0A8X6SJH3_TRICX</name>
<evidence type="ECO:0000313" key="2">
    <source>
        <dbReference type="EMBL" id="GFY09561.1"/>
    </source>
</evidence>
<evidence type="ECO:0000256" key="1">
    <source>
        <dbReference type="SAM" id="MobiDB-lite"/>
    </source>
</evidence>
<accession>A0A8X6SJH3</accession>
<protein>
    <submittedName>
        <fullName evidence="2">HTH_Tnp_Tc3_2 domain-containing protein</fullName>
    </submittedName>
</protein>
<evidence type="ECO:0000313" key="3">
    <source>
        <dbReference type="Proteomes" id="UP000887159"/>
    </source>
</evidence>